<evidence type="ECO:0000256" key="12">
    <source>
        <dbReference type="ARBA" id="ARBA00023180"/>
    </source>
</evidence>
<dbReference type="PANTHER" id="PTHR24365">
    <property type="entry name" value="TOLL-LIKE RECEPTOR"/>
    <property type="match status" value="1"/>
</dbReference>
<keyword evidence="12" id="KW-0325">Glycoprotein</keyword>
<evidence type="ECO:0000256" key="4">
    <source>
        <dbReference type="ARBA" id="ARBA00022614"/>
    </source>
</evidence>
<keyword evidence="10 13" id="KW-0472">Membrane</keyword>
<keyword evidence="4" id="KW-0433">Leucine-rich repeat</keyword>
<comment type="caution">
    <text evidence="15">The sequence shown here is derived from an EMBL/GenBank/DDBJ whole genome shotgun (WGS) entry which is preliminary data.</text>
</comment>
<evidence type="ECO:0000256" key="2">
    <source>
        <dbReference type="ARBA" id="ARBA00009634"/>
    </source>
</evidence>
<keyword evidence="3" id="KW-0399">Innate immunity</keyword>
<dbReference type="GO" id="GO:0038023">
    <property type="term" value="F:signaling receptor activity"/>
    <property type="evidence" value="ECO:0007669"/>
    <property type="project" value="TreeGrafter"/>
</dbReference>
<dbReference type="InterPro" id="IPR001611">
    <property type="entry name" value="Leu-rich_rpt"/>
</dbReference>
<dbReference type="InterPro" id="IPR000157">
    <property type="entry name" value="TIR_dom"/>
</dbReference>
<name>A0AAQ4DDM8_AMBAM</name>
<dbReference type="SMART" id="SM00365">
    <property type="entry name" value="LRR_SD22"/>
    <property type="match status" value="6"/>
</dbReference>
<comment type="similarity">
    <text evidence="2">Belongs to the Toll-like receptor family.</text>
</comment>
<protein>
    <recommendedName>
        <fullName evidence="14">TIR domain-containing protein</fullName>
    </recommendedName>
</protein>
<keyword evidence="7" id="KW-0677">Repeat</keyword>
<keyword evidence="8" id="KW-0391">Immunity</keyword>
<dbReference type="FunFam" id="3.40.50.10140:FF:000001">
    <property type="entry name" value="Toll-like receptor 2"/>
    <property type="match status" value="1"/>
</dbReference>
<dbReference type="PROSITE" id="PS51450">
    <property type="entry name" value="LRR"/>
    <property type="match status" value="2"/>
</dbReference>
<dbReference type="Proteomes" id="UP001321473">
    <property type="component" value="Unassembled WGS sequence"/>
</dbReference>
<dbReference type="SUPFAM" id="SSF52047">
    <property type="entry name" value="RNI-like"/>
    <property type="match status" value="1"/>
</dbReference>
<evidence type="ECO:0000256" key="3">
    <source>
        <dbReference type="ARBA" id="ARBA00022588"/>
    </source>
</evidence>
<dbReference type="SMART" id="SM00255">
    <property type="entry name" value="TIR"/>
    <property type="match status" value="1"/>
</dbReference>
<dbReference type="SMART" id="SM00369">
    <property type="entry name" value="LRR_TYP"/>
    <property type="match status" value="8"/>
</dbReference>
<evidence type="ECO:0000313" key="16">
    <source>
        <dbReference type="Proteomes" id="UP001321473"/>
    </source>
</evidence>
<dbReference type="SMART" id="SM00082">
    <property type="entry name" value="LRRCT"/>
    <property type="match status" value="1"/>
</dbReference>
<dbReference type="InterPro" id="IPR035897">
    <property type="entry name" value="Toll_tir_struct_dom_sf"/>
</dbReference>
<dbReference type="AlphaFoldDB" id="A0AAQ4DDM8"/>
<evidence type="ECO:0000256" key="8">
    <source>
        <dbReference type="ARBA" id="ARBA00022859"/>
    </source>
</evidence>
<dbReference type="GO" id="GO:0045087">
    <property type="term" value="P:innate immune response"/>
    <property type="evidence" value="ECO:0007669"/>
    <property type="project" value="UniProtKB-KW"/>
</dbReference>
<evidence type="ECO:0000256" key="1">
    <source>
        <dbReference type="ARBA" id="ARBA00004479"/>
    </source>
</evidence>
<dbReference type="SUPFAM" id="SSF52058">
    <property type="entry name" value="L domain-like"/>
    <property type="match status" value="1"/>
</dbReference>
<evidence type="ECO:0000256" key="5">
    <source>
        <dbReference type="ARBA" id="ARBA00022692"/>
    </source>
</evidence>
<feature type="transmembrane region" description="Helical" evidence="13">
    <location>
        <begin position="684"/>
        <end position="707"/>
    </location>
</feature>
<organism evidence="15 16">
    <name type="scientific">Amblyomma americanum</name>
    <name type="common">Lone star tick</name>
    <dbReference type="NCBI Taxonomy" id="6943"/>
    <lineage>
        <taxon>Eukaryota</taxon>
        <taxon>Metazoa</taxon>
        <taxon>Ecdysozoa</taxon>
        <taxon>Arthropoda</taxon>
        <taxon>Chelicerata</taxon>
        <taxon>Arachnida</taxon>
        <taxon>Acari</taxon>
        <taxon>Parasitiformes</taxon>
        <taxon>Ixodida</taxon>
        <taxon>Ixodoidea</taxon>
        <taxon>Ixodidae</taxon>
        <taxon>Amblyomminae</taxon>
        <taxon>Amblyomma</taxon>
    </lineage>
</organism>
<accession>A0AAQ4DDM8</accession>
<evidence type="ECO:0000259" key="14">
    <source>
        <dbReference type="PROSITE" id="PS50104"/>
    </source>
</evidence>
<dbReference type="Pfam" id="PF13855">
    <property type="entry name" value="LRR_8"/>
    <property type="match status" value="3"/>
</dbReference>
<keyword evidence="11" id="KW-0675">Receptor</keyword>
<dbReference type="Gene3D" id="3.80.10.10">
    <property type="entry name" value="Ribonuclease Inhibitor"/>
    <property type="match status" value="3"/>
</dbReference>
<dbReference type="InterPro" id="IPR032675">
    <property type="entry name" value="LRR_dom_sf"/>
</dbReference>
<proteinExistence type="inferred from homology"/>
<dbReference type="SUPFAM" id="SSF52200">
    <property type="entry name" value="Toll/Interleukin receptor TIR domain"/>
    <property type="match status" value="1"/>
</dbReference>
<reference evidence="15 16" key="1">
    <citation type="journal article" date="2023" name="Arcadia Sci">
        <title>De novo assembly of a long-read Amblyomma americanum tick genome.</title>
        <authorList>
            <person name="Chou S."/>
            <person name="Poskanzer K.E."/>
            <person name="Rollins M."/>
            <person name="Thuy-Boun P.S."/>
        </authorList>
    </citation>
    <scope>NUCLEOTIDE SEQUENCE [LARGE SCALE GENOMIC DNA]</scope>
    <source>
        <strain evidence="15">F_SG_1</strain>
        <tissue evidence="15">Salivary glands</tissue>
    </source>
</reference>
<dbReference type="GO" id="GO:0005886">
    <property type="term" value="C:plasma membrane"/>
    <property type="evidence" value="ECO:0007669"/>
    <property type="project" value="TreeGrafter"/>
</dbReference>
<dbReference type="Gene3D" id="3.40.50.10140">
    <property type="entry name" value="Toll/interleukin-1 receptor homology (TIR) domain"/>
    <property type="match status" value="1"/>
</dbReference>
<evidence type="ECO:0000256" key="6">
    <source>
        <dbReference type="ARBA" id="ARBA00022729"/>
    </source>
</evidence>
<keyword evidence="16" id="KW-1185">Reference proteome</keyword>
<dbReference type="GO" id="GO:0007165">
    <property type="term" value="P:signal transduction"/>
    <property type="evidence" value="ECO:0007669"/>
    <property type="project" value="InterPro"/>
</dbReference>
<dbReference type="PRINTS" id="PR01537">
    <property type="entry name" value="INTRLKN1R1F"/>
</dbReference>
<feature type="domain" description="TIR" evidence="14">
    <location>
        <begin position="730"/>
        <end position="871"/>
    </location>
</feature>
<dbReference type="InterPro" id="IPR003591">
    <property type="entry name" value="Leu-rich_rpt_typical-subtyp"/>
</dbReference>
<keyword evidence="6" id="KW-0732">Signal</keyword>
<dbReference type="PANTHER" id="PTHR24365:SF530">
    <property type="entry name" value="MSTPROX-RELATED"/>
    <property type="match status" value="1"/>
</dbReference>
<dbReference type="InterPro" id="IPR000483">
    <property type="entry name" value="Cys-rich_flank_reg_C"/>
</dbReference>
<dbReference type="Pfam" id="PF01582">
    <property type="entry name" value="TIR"/>
    <property type="match status" value="1"/>
</dbReference>
<evidence type="ECO:0000256" key="11">
    <source>
        <dbReference type="ARBA" id="ARBA00023170"/>
    </source>
</evidence>
<keyword evidence="9 13" id="KW-1133">Transmembrane helix</keyword>
<dbReference type="PROSITE" id="PS50104">
    <property type="entry name" value="TIR"/>
    <property type="match status" value="1"/>
</dbReference>
<evidence type="ECO:0000256" key="7">
    <source>
        <dbReference type="ARBA" id="ARBA00022737"/>
    </source>
</evidence>
<comment type="subcellular location">
    <subcellularLocation>
        <location evidence="1">Membrane</location>
        <topology evidence="1">Single-pass type I membrane protein</topology>
    </subcellularLocation>
</comment>
<dbReference type="EMBL" id="JARKHS020032190">
    <property type="protein sequence ID" value="KAK8760568.1"/>
    <property type="molecule type" value="Genomic_DNA"/>
</dbReference>
<gene>
    <name evidence="15" type="ORF">V5799_028164</name>
</gene>
<evidence type="ECO:0000256" key="9">
    <source>
        <dbReference type="ARBA" id="ARBA00022989"/>
    </source>
</evidence>
<evidence type="ECO:0000313" key="15">
    <source>
        <dbReference type="EMBL" id="KAK8760568.1"/>
    </source>
</evidence>
<evidence type="ECO:0000256" key="13">
    <source>
        <dbReference type="SAM" id="Phobius"/>
    </source>
</evidence>
<evidence type="ECO:0000256" key="10">
    <source>
        <dbReference type="ARBA" id="ARBA00023136"/>
    </source>
</evidence>
<keyword evidence="5 13" id="KW-0812">Transmembrane</keyword>
<sequence length="903" mass="103082">MSLINRTPAGWNSKASLKSYRLSSCHDSTRDIHACRTGAMREAPTVPAWLWFWLLAWAPSARTWRRDEMPSQSRARTLDSLYISPQFAVALTVGTGKLLKAWSHNNCGIQHSSDGGVLITGHQCSEVPMVNMTTWPVPASGIALHLTSVRYLSERSFAGYGPVHYVRRMEILQNKITNIRRRSFIGFSNVTFLSLADNPIKFLSGDSFLGMDNLKVLVLFRTWLHEFSTVVAAVSPHVLPRLEILNLGGTQIWRIEEHDLAPMENSSLRHLQINLCDTLVFIHPHALKPLKHLEGFYFRDNLNMELDNIVDVITNITQETFRVIDVSQPVSKTATYTILEAVSRTTAEIVIFIRLTDATLTKEFFPLMPRVKCIVLESGKIRDFKPKAVANLPNLEEISFVRNQFLGIPSGILEPRLKVLDLSGYDRGFIQLDVPDYVFDKMSNLRELYLRYKALPSLTEFTFWGLKSLENLDLRKCSIDSLPEGVFKHLKKLQHIDLSENPIFRPDSSVNMRAFHGIDSLKTLILSDTKLMDLKSSLSFEDLHSLEYIDLSNNSISVLPDDFYKSSHNLEHLDLSKNLIESWQPAKSSLDKLKSLDLSVNKLRYFSSDALRSFRGLHILDLSQNLFSCTCGIRAFLTWLKETNVTVRYLPYTKLYACNDPFELAGKPIVTVVSLLQRTCKPTVLISIVCVGVVILVFTSLLVVGYIHRRRFDRWLRSQSSASSSAHKAYLYDAFVSYSNSDTQWVISRLLPQLECSSIANLKLCVYDRDFIAGRNISECILDSIKHSRKIILVLSNSFLQSPWCKFETDLAQYTLLEENRDAFILLKISRLDETLLSPKLNYLLKTRIHLSWSQSPKEEVVFFSKLQKALIDDKPRICEQHTPFAGKNFRLFRKISRKANLV</sequence>